<comment type="caution">
    <text evidence="2">The sequence shown here is derived from an EMBL/GenBank/DDBJ whole genome shotgun (WGS) entry which is preliminary data.</text>
</comment>
<protein>
    <submittedName>
        <fullName evidence="2">Uncharacterized protein</fullName>
    </submittedName>
</protein>
<sequence length="105" mass="12428">MIYTIFQIIRFFLIKVELYVYIFYLMLTDVFLKIICVYLHIFKLALSKIERCFTYSSKRGLNLPHSKAIAVMDCLRGYIFTGHNCHLPRMVLQLLSIINSLCNRV</sequence>
<evidence type="ECO:0000313" key="3">
    <source>
        <dbReference type="Proteomes" id="UP001281614"/>
    </source>
</evidence>
<dbReference type="AlphaFoldDB" id="A0AAE0D1I6"/>
<dbReference type="Proteomes" id="UP001281614">
    <property type="component" value="Unassembled WGS sequence"/>
</dbReference>
<feature type="transmembrane region" description="Helical" evidence="1">
    <location>
        <begin position="18"/>
        <end position="41"/>
    </location>
</feature>
<reference evidence="2" key="1">
    <citation type="submission" date="2023-02" db="EMBL/GenBank/DDBJ databases">
        <title>Colletotrichum kahawae CIFC_Que2 genome sequencing and assembly.</title>
        <authorList>
            <person name="Baroncelli R."/>
        </authorList>
    </citation>
    <scope>NUCLEOTIDE SEQUENCE</scope>
    <source>
        <strain evidence="2">CIFC_Que2</strain>
    </source>
</reference>
<evidence type="ECO:0000313" key="2">
    <source>
        <dbReference type="EMBL" id="KAK2740863.1"/>
    </source>
</evidence>
<name>A0AAE0D1I6_COLKA</name>
<gene>
    <name evidence="2" type="ORF">CKAH01_07141</name>
</gene>
<accession>A0AAE0D1I6</accession>
<keyword evidence="1" id="KW-1133">Transmembrane helix</keyword>
<evidence type="ECO:0000256" key="1">
    <source>
        <dbReference type="SAM" id="Phobius"/>
    </source>
</evidence>
<keyword evidence="3" id="KW-1185">Reference proteome</keyword>
<keyword evidence="1" id="KW-0812">Transmembrane</keyword>
<proteinExistence type="predicted"/>
<organism evidence="2 3">
    <name type="scientific">Colletotrichum kahawae</name>
    <name type="common">Coffee berry disease fungus</name>
    <dbReference type="NCBI Taxonomy" id="34407"/>
    <lineage>
        <taxon>Eukaryota</taxon>
        <taxon>Fungi</taxon>
        <taxon>Dikarya</taxon>
        <taxon>Ascomycota</taxon>
        <taxon>Pezizomycotina</taxon>
        <taxon>Sordariomycetes</taxon>
        <taxon>Hypocreomycetidae</taxon>
        <taxon>Glomerellales</taxon>
        <taxon>Glomerellaceae</taxon>
        <taxon>Colletotrichum</taxon>
        <taxon>Colletotrichum gloeosporioides species complex</taxon>
    </lineage>
</organism>
<keyword evidence="1" id="KW-0472">Membrane</keyword>
<dbReference type="EMBL" id="VYYT01000345">
    <property type="protein sequence ID" value="KAK2740863.1"/>
    <property type="molecule type" value="Genomic_DNA"/>
</dbReference>